<reference evidence="1" key="1">
    <citation type="submission" date="2022-08" db="UniProtKB">
        <authorList>
            <consortium name="EnsemblMetazoa"/>
        </authorList>
    </citation>
    <scope>IDENTIFICATION</scope>
</reference>
<evidence type="ECO:0000313" key="1">
    <source>
        <dbReference type="EnsemblMetazoa" id="ACOM022868-PA.1"/>
    </source>
</evidence>
<protein>
    <submittedName>
        <fullName evidence="1">Uncharacterized protein</fullName>
    </submittedName>
</protein>
<sequence length="206" mass="22845">MPHYHVQVLHSSSLTLHDQPGDGAYALTSRIERLALVPSTVRRPNVTDEQVATVHDPDAADLLGRAQILVQHQPYVVLQPADARLGTAFRGATLEQRSFTSGHSRILRLHPKVVAQHLVGKRREHENTVRRKNSEPVGSRTWLGVNFTGSPSLYQWMAGSGFPSALQFNVTGSFFGTIWLLGCSTIRGARYWPVGEESREVTESID</sequence>
<organism evidence="1">
    <name type="scientific">Anopheles coluzzii</name>
    <name type="common">African malaria mosquito</name>
    <dbReference type="NCBI Taxonomy" id="1518534"/>
    <lineage>
        <taxon>Eukaryota</taxon>
        <taxon>Metazoa</taxon>
        <taxon>Ecdysozoa</taxon>
        <taxon>Arthropoda</taxon>
        <taxon>Hexapoda</taxon>
        <taxon>Insecta</taxon>
        <taxon>Pterygota</taxon>
        <taxon>Neoptera</taxon>
        <taxon>Endopterygota</taxon>
        <taxon>Diptera</taxon>
        <taxon>Nematocera</taxon>
        <taxon>Culicoidea</taxon>
        <taxon>Culicidae</taxon>
        <taxon>Anophelinae</taxon>
        <taxon>Anopheles</taxon>
    </lineage>
</organism>
<dbReference type="Proteomes" id="UP000075882">
    <property type="component" value="Unassembled WGS sequence"/>
</dbReference>
<name>A0A8W7NZU3_ANOCL</name>
<proteinExistence type="predicted"/>
<dbReference type="EnsemblMetazoa" id="ACOM022868-RA">
    <property type="protein sequence ID" value="ACOM022868-PA.1"/>
    <property type="gene ID" value="ACOM022868"/>
</dbReference>
<dbReference type="AlphaFoldDB" id="A0A8W7NZU3"/>
<accession>A0A8W7NZU3</accession>